<name>A0A5B0BLI1_9ACTN</name>
<gene>
    <name evidence="1" type="ORF">FGF04_04955</name>
</gene>
<comment type="caution">
    <text evidence="1">The sequence shown here is derived from an EMBL/GenBank/DDBJ whole genome shotgun (WGS) entry which is preliminary data.</text>
</comment>
<reference evidence="1 2" key="1">
    <citation type="submission" date="2019-05" db="EMBL/GenBank/DDBJ databases">
        <authorList>
            <person name="Hariharan J."/>
            <person name="Choudoir M.J."/>
            <person name="Diebold P."/>
            <person name="Panke-Buisse K."/>
            <person name="Buckley D.H."/>
        </authorList>
    </citation>
    <scope>NUCLEOTIDE SEQUENCE [LARGE SCALE GENOMIC DNA]</scope>
    <source>
        <strain evidence="1 2">SUN51</strain>
    </source>
</reference>
<dbReference type="OrthoDB" id="3824872at2"/>
<dbReference type="RefSeq" id="WP_149509980.1">
    <property type="nucleotide sequence ID" value="NZ_VDFC01000014.1"/>
</dbReference>
<accession>A0A5B0BLI1</accession>
<protein>
    <submittedName>
        <fullName evidence="1">Uncharacterized protein</fullName>
    </submittedName>
</protein>
<dbReference type="AlphaFoldDB" id="A0A5B0BLI1"/>
<organism evidence="1 2">
    <name type="scientific">Streptomyces apricus</name>
    <dbReference type="NCBI Taxonomy" id="1828112"/>
    <lineage>
        <taxon>Bacteria</taxon>
        <taxon>Bacillati</taxon>
        <taxon>Actinomycetota</taxon>
        <taxon>Actinomycetes</taxon>
        <taxon>Kitasatosporales</taxon>
        <taxon>Streptomycetaceae</taxon>
        <taxon>Streptomyces</taxon>
    </lineage>
</organism>
<evidence type="ECO:0000313" key="2">
    <source>
        <dbReference type="Proteomes" id="UP000324965"/>
    </source>
</evidence>
<keyword evidence="2" id="KW-1185">Reference proteome</keyword>
<proteinExistence type="predicted"/>
<dbReference type="EMBL" id="VDFC01000014">
    <property type="protein sequence ID" value="KAA0941779.1"/>
    <property type="molecule type" value="Genomic_DNA"/>
</dbReference>
<sequence>MTKTSTHHASLPLPEVIAAARELARAGRWQRALRLLDSTVTAERPERAALAVAAAEIALEHDWFGGTDTAGARIAVADVALAGLTEPAARWDLEFVRLRRAYFRILVRDGRFRFGPAGKDPAETAELRRRSEELCGQATDGVRRGWARMYLGLILDNVFAEREAARSHYELALRAGESGDDLLAREALRHLGDHDHDNLDHAGALERWSRATALGARAGNVPGTLSQQLLLAVLARDGGDEPAATALATEVARWAEAMGATRLATQATAFLTGTDPTAPPKNNDS</sequence>
<dbReference type="Proteomes" id="UP000324965">
    <property type="component" value="Unassembled WGS sequence"/>
</dbReference>
<evidence type="ECO:0000313" key="1">
    <source>
        <dbReference type="EMBL" id="KAA0941779.1"/>
    </source>
</evidence>